<evidence type="ECO:0000313" key="2">
    <source>
        <dbReference type="Proteomes" id="UP000054632"/>
    </source>
</evidence>
<organism evidence="1 2">
    <name type="scientific">Trichinella pseudospiralis</name>
    <name type="common">Parasitic roundworm</name>
    <dbReference type="NCBI Taxonomy" id="6337"/>
    <lineage>
        <taxon>Eukaryota</taxon>
        <taxon>Metazoa</taxon>
        <taxon>Ecdysozoa</taxon>
        <taxon>Nematoda</taxon>
        <taxon>Enoplea</taxon>
        <taxon>Dorylaimia</taxon>
        <taxon>Trichinellida</taxon>
        <taxon>Trichinellidae</taxon>
        <taxon>Trichinella</taxon>
    </lineage>
</organism>
<gene>
    <name evidence="1" type="ORF">T4A_8006</name>
</gene>
<proteinExistence type="predicted"/>
<sequence length="292" mass="32566">MKFSLSKGPNSKESTKICVQRKYHELAISYSLYTNLDATEIMRTSEHAEGCRLDHQQLNELKRLAAEDLRPVWEIYDELASSASTSLDTAAYFPDFYTAQARNTMYYSRAMRYPRLPAMRQDLRLTAEPTTTKSGCWLRVTAGAEMGHLRLSYPGKICPRIAGYLKCSIPKRKNLAQLSQHPGARLFLPLLPNCASAAVLPVSFVLAGFDILNVGTSRPVEALSSIASGCGFQPLKFRFGMFIVWLCEPTTIWNCLQLIIDGQPKAVTVVRQMDDGYTRGRGSVRCSAAYGD</sequence>
<dbReference type="EMBL" id="JYDR01000027">
    <property type="protein sequence ID" value="KRY74280.1"/>
    <property type="molecule type" value="Genomic_DNA"/>
</dbReference>
<comment type="caution">
    <text evidence="1">The sequence shown here is derived from an EMBL/GenBank/DDBJ whole genome shotgun (WGS) entry which is preliminary data.</text>
</comment>
<protein>
    <submittedName>
        <fullName evidence="1">Uncharacterized protein</fullName>
    </submittedName>
</protein>
<evidence type="ECO:0000313" key="1">
    <source>
        <dbReference type="EMBL" id="KRY74280.1"/>
    </source>
</evidence>
<dbReference type="Proteomes" id="UP000054632">
    <property type="component" value="Unassembled WGS sequence"/>
</dbReference>
<accession>A0A0V1EKX2</accession>
<reference evidence="1 2" key="1">
    <citation type="submission" date="2015-01" db="EMBL/GenBank/DDBJ databases">
        <title>Evolution of Trichinella species and genotypes.</title>
        <authorList>
            <person name="Korhonen P.K."/>
            <person name="Edoardo P."/>
            <person name="Giuseppe L.R."/>
            <person name="Gasser R.B."/>
        </authorList>
    </citation>
    <scope>NUCLEOTIDE SEQUENCE [LARGE SCALE GENOMIC DNA]</scope>
    <source>
        <strain evidence="1">ISS13</strain>
    </source>
</reference>
<name>A0A0V1EKX2_TRIPS</name>
<dbReference type="AlphaFoldDB" id="A0A0V1EKX2"/>